<dbReference type="GO" id="GO:0046872">
    <property type="term" value="F:metal ion binding"/>
    <property type="evidence" value="ECO:0007669"/>
    <property type="project" value="UniProtKB-KW"/>
</dbReference>
<evidence type="ECO:0000256" key="2">
    <source>
        <dbReference type="ARBA" id="ARBA00011643"/>
    </source>
</evidence>
<dbReference type="PANTHER" id="PTHR13799:SF14">
    <property type="entry name" value="GTP CYCLOHYDROLASE 1 TYPE 2 HOMOLOG"/>
    <property type="match status" value="1"/>
</dbReference>
<accession>A0AAE3JZG0</accession>
<gene>
    <name evidence="6" type="ORF">MR241_00790</name>
</gene>
<dbReference type="Pfam" id="PF01784">
    <property type="entry name" value="DUF34_NIF3"/>
    <property type="match status" value="1"/>
</dbReference>
<feature type="binding site" evidence="5">
    <location>
        <position position="212"/>
    </location>
    <ligand>
        <name>a divalent metal cation</name>
        <dbReference type="ChEBI" id="CHEBI:60240"/>
        <label>1</label>
    </ligand>
</feature>
<dbReference type="Proteomes" id="UP001139365">
    <property type="component" value="Unassembled WGS sequence"/>
</dbReference>
<evidence type="ECO:0000256" key="1">
    <source>
        <dbReference type="ARBA" id="ARBA00006964"/>
    </source>
</evidence>
<comment type="caution">
    <text evidence="6">The sequence shown here is derived from an EMBL/GenBank/DDBJ whole genome shotgun (WGS) entry which is preliminary data.</text>
</comment>
<name>A0AAE3JZG0_9BACT</name>
<proteinExistence type="inferred from homology"/>
<sequence>MTVSELYSYLDSAIPAALSCDWDNDGLMCCPDPAREVKKVLFTLDVTGAAAEYAAKNNYDAVISHHPLIFRPLKSLTSPKLISLVTNGIAVMSFHTRFDAHHAGVNPVLARLAGIENAVPFSSDGIGLIGDLRTPLPAPEFAARLNTRLGSDSVRIAGNGICKRVAVVGGDGKDSFGEALDAGCDTYLTGSMSYNSMTDAAECGVNIITAGHFYTENPALDSLSRIVLEADRNITCGFFHCNLINAL</sequence>
<feature type="binding site" evidence="5">
    <location>
        <position position="99"/>
    </location>
    <ligand>
        <name>a divalent metal cation</name>
        <dbReference type="ChEBI" id="CHEBI:60240"/>
        <label>1</label>
    </ligand>
</feature>
<keyword evidence="4 5" id="KW-0479">Metal-binding</keyword>
<reference evidence="6 7" key="1">
    <citation type="submission" date="2022-03" db="EMBL/GenBank/DDBJ databases">
        <title>Metagenome-assembled genomes from swine fecal metagenomes.</title>
        <authorList>
            <person name="Holman D.B."/>
            <person name="Kommadath A."/>
        </authorList>
    </citation>
    <scope>NUCLEOTIDE SEQUENCE [LARGE SCALE GENOMIC DNA]</scope>
    <source>
        <strain evidence="6">SUG147</strain>
    </source>
</reference>
<evidence type="ECO:0000256" key="4">
    <source>
        <dbReference type="ARBA" id="ARBA00022723"/>
    </source>
</evidence>
<dbReference type="GO" id="GO:0005737">
    <property type="term" value="C:cytoplasm"/>
    <property type="evidence" value="ECO:0007669"/>
    <property type="project" value="TreeGrafter"/>
</dbReference>
<dbReference type="FunFam" id="3.40.1390.30:FF:000001">
    <property type="entry name" value="GTP cyclohydrolase 1 type 2"/>
    <property type="match status" value="1"/>
</dbReference>
<dbReference type="InterPro" id="IPR036069">
    <property type="entry name" value="DUF34/NIF3_sf"/>
</dbReference>
<comment type="subunit">
    <text evidence="2">Homohexamer.</text>
</comment>
<dbReference type="PANTHER" id="PTHR13799">
    <property type="entry name" value="NGG1 INTERACTING FACTOR 3"/>
    <property type="match status" value="1"/>
</dbReference>
<dbReference type="Gene3D" id="3.40.1390.30">
    <property type="entry name" value="NIF3 (NGG1p interacting factor 3)-like"/>
    <property type="match status" value="2"/>
</dbReference>
<dbReference type="NCBIfam" id="TIGR00486">
    <property type="entry name" value="YbgI_SA1388"/>
    <property type="match status" value="1"/>
</dbReference>
<dbReference type="EMBL" id="JALEMU010000017">
    <property type="protein sequence ID" value="MCI5754815.1"/>
    <property type="molecule type" value="Genomic_DNA"/>
</dbReference>
<dbReference type="AlphaFoldDB" id="A0AAE3JZG0"/>
<evidence type="ECO:0000256" key="3">
    <source>
        <dbReference type="ARBA" id="ARBA00022112"/>
    </source>
</evidence>
<evidence type="ECO:0000313" key="7">
    <source>
        <dbReference type="Proteomes" id="UP001139365"/>
    </source>
</evidence>
<dbReference type="InterPro" id="IPR002678">
    <property type="entry name" value="DUF34/NIF3"/>
</dbReference>
<dbReference type="SUPFAM" id="SSF102705">
    <property type="entry name" value="NIF3 (NGG1p interacting factor 3)-like"/>
    <property type="match status" value="1"/>
</dbReference>
<feature type="binding site" evidence="5">
    <location>
        <position position="66"/>
    </location>
    <ligand>
        <name>a divalent metal cation</name>
        <dbReference type="ChEBI" id="CHEBI:60240"/>
        <label>1</label>
    </ligand>
</feature>
<evidence type="ECO:0000313" key="6">
    <source>
        <dbReference type="EMBL" id="MCI5754815.1"/>
    </source>
</evidence>
<evidence type="ECO:0000256" key="5">
    <source>
        <dbReference type="PIRSR" id="PIRSR602678-1"/>
    </source>
</evidence>
<feature type="binding site" evidence="5">
    <location>
        <position position="216"/>
    </location>
    <ligand>
        <name>a divalent metal cation</name>
        <dbReference type="ChEBI" id="CHEBI:60240"/>
        <label>1</label>
    </ligand>
</feature>
<feature type="binding site" evidence="5">
    <location>
        <position position="65"/>
    </location>
    <ligand>
        <name>a divalent metal cation</name>
        <dbReference type="ChEBI" id="CHEBI:60240"/>
        <label>1</label>
    </ligand>
</feature>
<comment type="similarity">
    <text evidence="1">Belongs to the GTP cyclohydrolase I type 2/NIF3 family.</text>
</comment>
<protein>
    <recommendedName>
        <fullName evidence="3">GTP cyclohydrolase 1 type 2 homolog</fullName>
    </recommendedName>
</protein>
<organism evidence="6 7">
    <name type="scientific">Candidatus Colimorpha enterica</name>
    <dbReference type="NCBI Taxonomy" id="3083063"/>
    <lineage>
        <taxon>Bacteria</taxon>
        <taxon>Pseudomonadati</taxon>
        <taxon>Bacteroidota</taxon>
        <taxon>Bacteroidia</taxon>
        <taxon>Bacteroidales</taxon>
        <taxon>Candidatus Colimorpha</taxon>
    </lineage>
</organism>